<reference evidence="5 6" key="1">
    <citation type="submission" date="2018-11" db="EMBL/GenBank/DDBJ databases">
        <authorList>
            <person name="Na S.W."/>
            <person name="Baik M."/>
        </authorList>
    </citation>
    <scope>NUCLEOTIDE SEQUENCE [LARGE SCALE GENOMIC DNA]</scope>
    <source>
        <strain evidence="5 6">E39</strain>
    </source>
</reference>
<dbReference type="OrthoDB" id="9808948at2"/>
<dbReference type="PANTHER" id="PTHR33619:SF3">
    <property type="entry name" value="POLYSACCHARIDE EXPORT PROTEIN GFCE-RELATED"/>
    <property type="match status" value="1"/>
</dbReference>
<feature type="region of interest" description="Disordered" evidence="2">
    <location>
        <begin position="44"/>
        <end position="98"/>
    </location>
</feature>
<dbReference type="InterPro" id="IPR049712">
    <property type="entry name" value="Poly_export"/>
</dbReference>
<evidence type="ECO:0000256" key="2">
    <source>
        <dbReference type="SAM" id="MobiDB-lite"/>
    </source>
</evidence>
<dbReference type="Gene3D" id="3.10.560.10">
    <property type="entry name" value="Outer membrane lipoprotein wza domain like"/>
    <property type="match status" value="6"/>
</dbReference>
<evidence type="ECO:0000259" key="4">
    <source>
        <dbReference type="Pfam" id="PF10531"/>
    </source>
</evidence>
<evidence type="ECO:0000256" key="1">
    <source>
        <dbReference type="ARBA" id="ARBA00022729"/>
    </source>
</evidence>
<organism evidence="5 6">
    <name type="scientific">Pseudoprevotella muciniphila</name>
    <dbReference type="NCBI Taxonomy" id="2133944"/>
    <lineage>
        <taxon>Bacteria</taxon>
        <taxon>Pseudomonadati</taxon>
        <taxon>Bacteroidota</taxon>
        <taxon>Bacteroidia</taxon>
        <taxon>Bacteroidales</taxon>
        <taxon>Prevotellaceae</taxon>
        <taxon>Pseudoprevotella</taxon>
    </lineage>
</organism>
<dbReference type="Pfam" id="PF10531">
    <property type="entry name" value="SLBB"/>
    <property type="match status" value="6"/>
</dbReference>
<evidence type="ECO:0000313" key="6">
    <source>
        <dbReference type="Proteomes" id="UP000249375"/>
    </source>
</evidence>
<evidence type="ECO:0000313" key="5">
    <source>
        <dbReference type="EMBL" id="QFQ13808.1"/>
    </source>
</evidence>
<proteinExistence type="predicted"/>
<feature type="compositionally biased region" description="Basic and acidic residues" evidence="2">
    <location>
        <begin position="89"/>
        <end position="98"/>
    </location>
</feature>
<feature type="domain" description="Soluble ligand binding" evidence="4">
    <location>
        <begin position="489"/>
        <end position="535"/>
    </location>
</feature>
<sequence>MTDTQVMEFIVSENQRGASRSEIVTKLMERGVSIETIRRVRNKYEKQQSKALPGAKNITTQNNSRLRKPNGEKKEEPKKQPPYKTRNTQYRDAEEERDDYYSELERFVPDTIDYYMQDDEQEEKKGEKKIFGRNIFNRKNLSFEPNMNIATPADYRLGPGDAVYVDIYGASQKTFESTVSPDGYINLEGYGPISVNGLTVSQATARLKNTLGRRYQSSQLRVSVGQTKTISVNVFGEVKSPGTYTLSAFATVFHALYLAGGTTEIGSLRSIKVYRHNNLISTVDVYDYILNGKLTGNVKLQSGDVITVQTYDCLVQIAGKVKRPMWYEMKSGESVATLLKYAGGFSGEAYEDNVSVIRKKGGMYSVYSVDKYSRSAFRVADGDSVYVDSTLNRYSNMVEIKGEVNRPGYYQMDGSIATVSQLIEKAGGLTDYALKQRGLMHRRKADRSLEAKSFDVEALMNHEVEDIILKNEDVIFIPSLKDMQEERTVRIEGEVVYPGVYDYIENTSLEDFVLQAGGLKDAASTVKIDVSRRIRNHSAKKADNQIAQWFSFELKDGFVVDGTAGFILQPFDEVYVRRSPGYIEQEHVSVDGEIAFAGVYTLTKKTQRLSDLIEVAGGLTSEGYAHGARLERVMTYSERLNYQNLMNLIITDSLDLARLQLGDTRPVGISLDKALENPGSEYDLVLRNGDRLIIPQYSNTVSINGQVLYPNTVNYKSGATLSYYINQAGGFNNYAKKSKVFAVNMNGTVTRIRSSRDIEPGTQIFVPSKANKKGLSVSEFIGLGTMGASVAAIIASILK</sequence>
<dbReference type="SUPFAM" id="SSF142984">
    <property type="entry name" value="Nqo1 middle domain-like"/>
    <property type="match status" value="1"/>
</dbReference>
<dbReference type="GO" id="GO:0015159">
    <property type="term" value="F:polysaccharide transmembrane transporter activity"/>
    <property type="evidence" value="ECO:0007669"/>
    <property type="project" value="InterPro"/>
</dbReference>
<gene>
    <name evidence="5" type="ORF">C7Y71_011290</name>
</gene>
<protein>
    <submittedName>
        <fullName evidence="5">Capsule biosynthesis protein</fullName>
    </submittedName>
</protein>
<evidence type="ECO:0000259" key="3">
    <source>
        <dbReference type="Pfam" id="PF02563"/>
    </source>
</evidence>
<dbReference type="Pfam" id="PF02563">
    <property type="entry name" value="Poly_export"/>
    <property type="match status" value="1"/>
</dbReference>
<feature type="domain" description="Soluble ligand binding" evidence="4">
    <location>
        <begin position="588"/>
        <end position="633"/>
    </location>
</feature>
<dbReference type="InterPro" id="IPR019554">
    <property type="entry name" value="Soluble_ligand-bd"/>
</dbReference>
<feature type="domain" description="Soluble ligand binding" evidence="4">
    <location>
        <begin position="701"/>
        <end position="752"/>
    </location>
</feature>
<dbReference type="EMBL" id="CP033459">
    <property type="protein sequence ID" value="QFQ13808.1"/>
    <property type="molecule type" value="Genomic_DNA"/>
</dbReference>
<dbReference type="InterPro" id="IPR003715">
    <property type="entry name" value="Poly_export_N"/>
</dbReference>
<feature type="domain" description="Soluble ligand binding" evidence="4">
    <location>
        <begin position="397"/>
        <end position="434"/>
    </location>
</feature>
<accession>A0A5P8EA17</accession>
<keyword evidence="6" id="KW-1185">Reference proteome</keyword>
<feature type="domain" description="Soluble ligand binding" evidence="4">
    <location>
        <begin position="232"/>
        <end position="275"/>
    </location>
</feature>
<feature type="domain" description="Polysaccharide export protein N-terminal" evidence="3">
    <location>
        <begin position="151"/>
        <end position="224"/>
    </location>
</feature>
<dbReference type="Proteomes" id="UP000249375">
    <property type="component" value="Chromosome"/>
</dbReference>
<feature type="compositionally biased region" description="Basic and acidic residues" evidence="2">
    <location>
        <begin position="69"/>
        <end position="79"/>
    </location>
</feature>
<dbReference type="KEGG" id="alq:C7Y71_011290"/>
<dbReference type="PANTHER" id="PTHR33619">
    <property type="entry name" value="POLYSACCHARIDE EXPORT PROTEIN GFCE-RELATED"/>
    <property type="match status" value="1"/>
</dbReference>
<name>A0A5P8EA17_9BACT</name>
<keyword evidence="1" id="KW-0732">Signal</keyword>
<feature type="domain" description="Soluble ligand binding" evidence="4">
    <location>
        <begin position="315"/>
        <end position="365"/>
    </location>
</feature>
<dbReference type="AlphaFoldDB" id="A0A5P8EA17"/>